<evidence type="ECO:0000313" key="3">
    <source>
        <dbReference type="Proteomes" id="UP000177682"/>
    </source>
</evidence>
<reference evidence="2 3" key="1">
    <citation type="journal article" date="2016" name="Nat. Commun.">
        <title>Thousands of microbial genomes shed light on interconnected biogeochemical processes in an aquifer system.</title>
        <authorList>
            <person name="Anantharaman K."/>
            <person name="Brown C.T."/>
            <person name="Hug L.A."/>
            <person name="Sharon I."/>
            <person name="Castelle C.J."/>
            <person name="Probst A.J."/>
            <person name="Thomas B.C."/>
            <person name="Singh A."/>
            <person name="Wilkins M.J."/>
            <person name="Karaoz U."/>
            <person name="Brodie E.L."/>
            <person name="Williams K.H."/>
            <person name="Hubbard S.S."/>
            <person name="Banfield J.F."/>
        </authorList>
    </citation>
    <scope>NUCLEOTIDE SEQUENCE [LARGE SCALE GENOMIC DNA]</scope>
</reference>
<protein>
    <recommendedName>
        <fullName evidence="1">AAA+ ATPase domain-containing protein</fullName>
    </recommendedName>
</protein>
<dbReference type="InterPro" id="IPR027417">
    <property type="entry name" value="P-loop_NTPase"/>
</dbReference>
<dbReference type="AlphaFoldDB" id="A0A1F5PJ43"/>
<dbReference type="InterPro" id="IPR003593">
    <property type="entry name" value="AAA+_ATPase"/>
</dbReference>
<accession>A0A1F5PJ43</accession>
<dbReference type="GO" id="GO:0005524">
    <property type="term" value="F:ATP binding"/>
    <property type="evidence" value="ECO:0007669"/>
    <property type="project" value="InterPro"/>
</dbReference>
<evidence type="ECO:0000313" key="2">
    <source>
        <dbReference type="EMBL" id="OGE89955.1"/>
    </source>
</evidence>
<dbReference type="Proteomes" id="UP000177682">
    <property type="component" value="Unassembled WGS sequence"/>
</dbReference>
<dbReference type="PRINTS" id="PR00300">
    <property type="entry name" value="CLPPROTEASEA"/>
</dbReference>
<dbReference type="Gene3D" id="3.40.50.300">
    <property type="entry name" value="P-loop containing nucleotide triphosphate hydrolases"/>
    <property type="match status" value="1"/>
</dbReference>
<name>A0A1F5PJ43_9BACT</name>
<dbReference type="EMBL" id="MFEY01000007">
    <property type="protein sequence ID" value="OGE89955.1"/>
    <property type="molecule type" value="Genomic_DNA"/>
</dbReference>
<dbReference type="SMART" id="SM00382">
    <property type="entry name" value="AAA"/>
    <property type="match status" value="1"/>
</dbReference>
<proteinExistence type="predicted"/>
<dbReference type="GO" id="GO:0006261">
    <property type="term" value="P:DNA-templated DNA replication"/>
    <property type="evidence" value="ECO:0007669"/>
    <property type="project" value="TreeGrafter"/>
</dbReference>
<dbReference type="InterPro" id="IPR050238">
    <property type="entry name" value="DNA_Rep/Repair_Clamp_Loader"/>
</dbReference>
<organism evidence="2 3">
    <name type="scientific">Candidatus Doudnabacteria bacterium RIFCSPHIGHO2_12_FULL_48_16</name>
    <dbReference type="NCBI Taxonomy" id="1817838"/>
    <lineage>
        <taxon>Bacteria</taxon>
        <taxon>Candidatus Doudnaibacteriota</taxon>
    </lineage>
</organism>
<dbReference type="SUPFAM" id="SSF52540">
    <property type="entry name" value="P-loop containing nucleoside triphosphate hydrolases"/>
    <property type="match status" value="1"/>
</dbReference>
<gene>
    <name evidence="2" type="ORF">A3E29_02480</name>
</gene>
<dbReference type="CDD" id="cd00009">
    <property type="entry name" value="AAA"/>
    <property type="match status" value="1"/>
</dbReference>
<comment type="caution">
    <text evidence="2">The sequence shown here is derived from an EMBL/GenBank/DDBJ whole genome shotgun (WGS) entry which is preliminary data.</text>
</comment>
<dbReference type="PANTHER" id="PTHR11669:SF8">
    <property type="entry name" value="DNA POLYMERASE III SUBUNIT DELTA"/>
    <property type="match status" value="1"/>
</dbReference>
<feature type="domain" description="AAA+ ATPase" evidence="1">
    <location>
        <begin position="24"/>
        <end position="154"/>
    </location>
</feature>
<dbReference type="Pfam" id="PF13177">
    <property type="entry name" value="DNA_pol3_delta2"/>
    <property type="match status" value="1"/>
</dbReference>
<sequence length="258" mass="28670">MDWQIIGHKKQLEFLAQSIALSKLAHAYLFAGPAGIGKKAVARRLAQALLPGLEHRDDFFHPDYIEIAQEGEIKIAQIRELVYKLSLKPYSGVYKVAVIDSAHEMNSEAANALLKSLEEPKSQTVIILITSNSSSLPKTIISRVQKINFGALDESEIRQLPALEPAACAKLAEATEYYKKVTAADLADKLILVQDLADWESPDLQVLLQRWLADLQLELRREPSLALTKKISAVAEAQRLLNQNVNSKLLLANLMIKI</sequence>
<dbReference type="InterPro" id="IPR001270">
    <property type="entry name" value="ClpA/B"/>
</dbReference>
<evidence type="ECO:0000259" key="1">
    <source>
        <dbReference type="SMART" id="SM00382"/>
    </source>
</evidence>
<dbReference type="PANTHER" id="PTHR11669">
    <property type="entry name" value="REPLICATION FACTOR C / DNA POLYMERASE III GAMMA-TAU SUBUNIT"/>
    <property type="match status" value="1"/>
</dbReference>